<dbReference type="STRING" id="1860122.A9404_09515"/>
<dbReference type="AlphaFoldDB" id="A0A191ZKM1"/>
<dbReference type="GO" id="GO:0005886">
    <property type="term" value="C:plasma membrane"/>
    <property type="evidence" value="ECO:0007669"/>
    <property type="project" value="UniProtKB-SubCell"/>
</dbReference>
<gene>
    <name evidence="13" type="ORF">A9404_09515</name>
</gene>
<dbReference type="KEGG" id="haz:A9404_09515"/>
<keyword evidence="5" id="KW-0997">Cell inner membrane</keyword>
<dbReference type="GO" id="GO:0015628">
    <property type="term" value="P:protein secretion by the type II secretion system"/>
    <property type="evidence" value="ECO:0007669"/>
    <property type="project" value="InterPro"/>
</dbReference>
<dbReference type="GO" id="GO:0015627">
    <property type="term" value="C:type II protein secretion system complex"/>
    <property type="evidence" value="ECO:0007669"/>
    <property type="project" value="InterPro"/>
</dbReference>
<dbReference type="InterPro" id="IPR022346">
    <property type="entry name" value="T2SS_GspH"/>
</dbReference>
<dbReference type="Gene3D" id="3.55.40.10">
    <property type="entry name" value="minor pseudopilin epsh domain"/>
    <property type="match status" value="1"/>
</dbReference>
<name>A0A191ZKM1_9GAMM</name>
<organism evidence="13 14">
    <name type="scientific">Halothiobacillus diazotrophicus</name>
    <dbReference type="NCBI Taxonomy" id="1860122"/>
    <lineage>
        <taxon>Bacteria</taxon>
        <taxon>Pseudomonadati</taxon>
        <taxon>Pseudomonadota</taxon>
        <taxon>Gammaproteobacteria</taxon>
        <taxon>Chromatiales</taxon>
        <taxon>Halothiobacillaceae</taxon>
        <taxon>Halothiobacillus</taxon>
    </lineage>
</organism>
<evidence type="ECO:0000256" key="1">
    <source>
        <dbReference type="ARBA" id="ARBA00004377"/>
    </source>
</evidence>
<evidence type="ECO:0000256" key="5">
    <source>
        <dbReference type="ARBA" id="ARBA00022519"/>
    </source>
</evidence>
<evidence type="ECO:0000256" key="3">
    <source>
        <dbReference type="ARBA" id="ARBA00022475"/>
    </source>
</evidence>
<dbReference type="EMBL" id="CP016027">
    <property type="protein sequence ID" value="ANJ68397.1"/>
    <property type="molecule type" value="Genomic_DNA"/>
</dbReference>
<evidence type="ECO:0000256" key="9">
    <source>
        <dbReference type="ARBA" id="ARBA00025772"/>
    </source>
</evidence>
<evidence type="ECO:0000256" key="6">
    <source>
        <dbReference type="ARBA" id="ARBA00022692"/>
    </source>
</evidence>
<evidence type="ECO:0000256" key="4">
    <source>
        <dbReference type="ARBA" id="ARBA00022481"/>
    </source>
</evidence>
<keyword evidence="7 11" id="KW-1133">Transmembrane helix</keyword>
<evidence type="ECO:0000256" key="7">
    <source>
        <dbReference type="ARBA" id="ARBA00022989"/>
    </source>
</evidence>
<feature type="domain" description="General secretion pathway GspH" evidence="12">
    <location>
        <begin position="54"/>
        <end position="179"/>
    </location>
</feature>
<evidence type="ECO:0000256" key="10">
    <source>
        <dbReference type="ARBA" id="ARBA00030775"/>
    </source>
</evidence>
<keyword evidence="3" id="KW-1003">Cell membrane</keyword>
<sequence length="195" mass="20783">MGIDRSPVLHPGWAHTGLTAIELMITLTIGLVLIAIAIPNFRHMTAQNALATSANHFNRALTFARQTAVSRNAPVTLCAGNAQGCFASANWNWAKGWLAFIDRDHDGVLDGGESILSTGTPFSDNVVIAGNSPFKKPIVFMPMGQGERVSGAFAAGRLRVCVPSAIENNARDLVLSISGRVRVERVDLHGHCSSP</sequence>
<keyword evidence="6 11" id="KW-0812">Transmembrane</keyword>
<evidence type="ECO:0000313" key="13">
    <source>
        <dbReference type="EMBL" id="ANJ68397.1"/>
    </source>
</evidence>
<dbReference type="InterPro" id="IPR045584">
    <property type="entry name" value="Pilin-like"/>
</dbReference>
<evidence type="ECO:0000256" key="8">
    <source>
        <dbReference type="ARBA" id="ARBA00023136"/>
    </source>
</evidence>
<proteinExistence type="inferred from homology"/>
<evidence type="ECO:0000313" key="14">
    <source>
        <dbReference type="Proteomes" id="UP000078596"/>
    </source>
</evidence>
<comment type="similarity">
    <text evidence="9">Belongs to the GSP H family.</text>
</comment>
<keyword evidence="14" id="KW-1185">Reference proteome</keyword>
<reference evidence="13 14" key="1">
    <citation type="submission" date="2016-06" db="EMBL/GenBank/DDBJ databases">
        <title>Insight into the functional genes involving in sulfur oxidation in Pearl River water.</title>
        <authorList>
            <person name="Luo J."/>
            <person name="Tan X."/>
            <person name="Lin W."/>
        </authorList>
    </citation>
    <scope>NUCLEOTIDE SEQUENCE [LARGE SCALE GENOMIC DNA]</scope>
    <source>
        <strain evidence="13 14">LS2</strain>
    </source>
</reference>
<protein>
    <recommendedName>
        <fullName evidence="2">Type II secretion system protein H</fullName>
    </recommendedName>
    <alternativeName>
        <fullName evidence="10">General secretion pathway protein H</fullName>
    </alternativeName>
</protein>
<dbReference type="Proteomes" id="UP000078596">
    <property type="component" value="Chromosome"/>
</dbReference>
<keyword evidence="4" id="KW-0488">Methylation</keyword>
<accession>A0A191ZKM1</accession>
<dbReference type="SUPFAM" id="SSF54523">
    <property type="entry name" value="Pili subunits"/>
    <property type="match status" value="1"/>
</dbReference>
<comment type="subcellular location">
    <subcellularLocation>
        <location evidence="1">Cell inner membrane</location>
        <topology evidence="1">Single-pass membrane protein</topology>
    </subcellularLocation>
</comment>
<dbReference type="Pfam" id="PF12019">
    <property type="entry name" value="GspH"/>
    <property type="match status" value="1"/>
</dbReference>
<feature type="transmembrane region" description="Helical" evidence="11">
    <location>
        <begin position="12"/>
        <end position="38"/>
    </location>
</feature>
<evidence type="ECO:0000259" key="12">
    <source>
        <dbReference type="Pfam" id="PF12019"/>
    </source>
</evidence>
<evidence type="ECO:0000256" key="11">
    <source>
        <dbReference type="SAM" id="Phobius"/>
    </source>
</evidence>
<keyword evidence="8 11" id="KW-0472">Membrane</keyword>
<evidence type="ECO:0000256" key="2">
    <source>
        <dbReference type="ARBA" id="ARBA00021549"/>
    </source>
</evidence>